<feature type="region of interest" description="Disordered" evidence="1">
    <location>
        <begin position="19"/>
        <end position="48"/>
    </location>
</feature>
<dbReference type="RefSeq" id="XP_012186280.1">
    <property type="nucleotide sequence ID" value="XM_012330890.1"/>
</dbReference>
<dbReference type="OrthoDB" id="2556401at2759"/>
<feature type="region of interest" description="Disordered" evidence="1">
    <location>
        <begin position="290"/>
        <end position="310"/>
    </location>
</feature>
<evidence type="ECO:0000313" key="3">
    <source>
        <dbReference type="Proteomes" id="UP000014071"/>
    </source>
</evidence>
<gene>
    <name evidence="2" type="ORF">PHSY_000248</name>
</gene>
<evidence type="ECO:0000313" key="2">
    <source>
        <dbReference type="EMBL" id="GAC92693.1"/>
    </source>
</evidence>
<name>R9NVY7_PSEHS</name>
<dbReference type="PROSITE" id="PS51257">
    <property type="entry name" value="PROKAR_LIPOPROTEIN"/>
    <property type="match status" value="1"/>
</dbReference>
<dbReference type="Proteomes" id="UP000014071">
    <property type="component" value="Unassembled WGS sequence"/>
</dbReference>
<evidence type="ECO:0000256" key="1">
    <source>
        <dbReference type="SAM" id="MobiDB-lite"/>
    </source>
</evidence>
<dbReference type="GO" id="GO:0003887">
    <property type="term" value="F:DNA-directed DNA polymerase activity"/>
    <property type="evidence" value="ECO:0007669"/>
    <property type="project" value="UniProtKB-EC"/>
</dbReference>
<organism evidence="2 3">
    <name type="scientific">Pseudozyma hubeiensis (strain SY62)</name>
    <name type="common">Yeast</name>
    <dbReference type="NCBI Taxonomy" id="1305764"/>
    <lineage>
        <taxon>Eukaryota</taxon>
        <taxon>Fungi</taxon>
        <taxon>Dikarya</taxon>
        <taxon>Basidiomycota</taxon>
        <taxon>Ustilaginomycotina</taxon>
        <taxon>Ustilaginomycetes</taxon>
        <taxon>Ustilaginales</taxon>
        <taxon>Ustilaginaceae</taxon>
        <taxon>Pseudozyma</taxon>
    </lineage>
</organism>
<dbReference type="GeneID" id="24105559"/>
<reference evidence="3" key="1">
    <citation type="journal article" date="2013" name="Genome Announc.">
        <title>Draft genome sequence of the basidiomycetous yeast-like fungus Pseudozyma hubeiensis SY62, which produces an abundant amount of the biosurfactant mannosylerythritol lipids.</title>
        <authorList>
            <person name="Konishi M."/>
            <person name="Hatada Y."/>
            <person name="Horiuchi J."/>
        </authorList>
    </citation>
    <scope>NUCLEOTIDE SEQUENCE [LARGE SCALE GENOMIC DNA]</scope>
    <source>
        <strain evidence="3">SY62</strain>
    </source>
</reference>
<keyword evidence="2" id="KW-0808">Transferase</keyword>
<keyword evidence="2" id="KW-0548">Nucleotidyltransferase</keyword>
<dbReference type="EMBL" id="DF238767">
    <property type="protein sequence ID" value="GAC92693.1"/>
    <property type="molecule type" value="Genomic_DNA"/>
</dbReference>
<sequence>MSRCKEEQVRQPTFFSVAGSMGCRESPMAGSGLSDTTAEPWGSSGSERQRRLFGLDEDADCSSETRTVEGKTSLFRIRLENGPSGQADTTTEDAAPERLEPVEHSDNLARTRPLDPSYFNGRFDQVWREIEAVQSSTFPRFYNKLIWSRPGGAVQDEDQLVPNSRRWRLQGKGPTSKETMNRAQLQVLRLLQEDVDIRRAKLAVTFPREGREHFVEVHFSTFKAFRAAATVALRIEGETLEQVRSARPTRLEQILITVHQVRPQRARELWMEMRRKLEEQVESQHLWARRKEEEWTNGKQPPLSSAGRKTKESTITLIGLAVFRPGYTARHVPGFI</sequence>
<dbReference type="AlphaFoldDB" id="R9NVY7"/>
<protein>
    <submittedName>
        <fullName evidence="2">DNA polymerase</fullName>
        <ecNumber evidence="2">2.7.7.7</ecNumber>
    </submittedName>
</protein>
<dbReference type="eggNOG" id="ENOG502RE48">
    <property type="taxonomic scope" value="Eukaryota"/>
</dbReference>
<keyword evidence="3" id="KW-1185">Reference proteome</keyword>
<proteinExistence type="predicted"/>
<dbReference type="HOGENOM" id="CLU_826745_0_0_1"/>
<dbReference type="EC" id="2.7.7.7" evidence="2"/>
<accession>R9NVY7</accession>